<accession>A0A7Z7LGX1</accession>
<dbReference type="InterPro" id="IPR025164">
    <property type="entry name" value="Toastrack_DUF4097"/>
</dbReference>
<name>A0A7Z7LGX1_9BACT</name>
<reference evidence="2 3" key="1">
    <citation type="submission" date="2017-01" db="EMBL/GenBank/DDBJ databases">
        <authorList>
            <person name="Erauso G."/>
        </authorList>
    </citation>
    <scope>NUCLEOTIDE SEQUENCE [LARGE SCALE GENOMIC DNA]</scope>
    <source>
        <strain evidence="2">MESINF1</strain>
    </source>
</reference>
<dbReference type="KEGG" id="minf:MESINF_2359"/>
<evidence type="ECO:0000313" key="3">
    <source>
        <dbReference type="Proteomes" id="UP000250796"/>
    </source>
</evidence>
<evidence type="ECO:0000313" key="2">
    <source>
        <dbReference type="EMBL" id="SSC13799.1"/>
    </source>
</evidence>
<dbReference type="EMBL" id="LS974202">
    <property type="protein sequence ID" value="SSC13799.1"/>
    <property type="molecule type" value="Genomic_DNA"/>
</dbReference>
<evidence type="ECO:0000259" key="1">
    <source>
        <dbReference type="Pfam" id="PF13349"/>
    </source>
</evidence>
<gene>
    <name evidence="2" type="ORF">MESINF_2359</name>
</gene>
<dbReference type="RefSeq" id="WP_169699912.1">
    <property type="nucleotide sequence ID" value="NZ_LS974202.1"/>
</dbReference>
<dbReference type="Proteomes" id="UP000250796">
    <property type="component" value="Chromosome MESINF"/>
</dbReference>
<protein>
    <recommendedName>
        <fullName evidence="1">DUF4097 domain-containing protein</fullName>
    </recommendedName>
</protein>
<keyword evidence="3" id="KW-1185">Reference proteome</keyword>
<dbReference type="Pfam" id="PF13349">
    <property type="entry name" value="DUF4097"/>
    <property type="match status" value="1"/>
</dbReference>
<dbReference type="PROSITE" id="PS51257">
    <property type="entry name" value="PROKAR_LIPOPROTEIN"/>
    <property type="match status" value="1"/>
</dbReference>
<dbReference type="AlphaFoldDB" id="A0A7Z7LGX1"/>
<sequence length="280" mass="30641">MKKTLVLIPLVFLIFLSTGCSLIFTTRISSQYEKEIDILETKAIRVIGINGSLTILVWEKDYVRVTGTKFVSGLSSSQVKAFNNSLDVIWSNLGETLEIGLSRTDRPNGINYGVSMTVYVPRELYESHFYKTSNGSVSISGISGECVIESSNGNINITGFEGSIHSVTSNGGYKISHCRLYGNNHFKTSNGSVAVKLLTAPTGRLEIYTSNGKIDFKFPWTAGAFLTATTSNGNVDVQGFRSVSFKKIDKNDLRAEINSWGDLDLSLRTSNGDITLNGMQ</sequence>
<organism evidence="2 3">
    <name type="scientific">Mesotoga infera</name>
    <dbReference type="NCBI Taxonomy" id="1236046"/>
    <lineage>
        <taxon>Bacteria</taxon>
        <taxon>Thermotogati</taxon>
        <taxon>Thermotogota</taxon>
        <taxon>Thermotogae</taxon>
        <taxon>Kosmotogales</taxon>
        <taxon>Kosmotogaceae</taxon>
        <taxon>Mesotoga</taxon>
    </lineage>
</organism>
<proteinExistence type="predicted"/>
<feature type="domain" description="DUF4097" evidence="1">
    <location>
        <begin position="131"/>
        <end position="276"/>
    </location>
</feature>